<dbReference type="Proteomes" id="UP000054564">
    <property type="component" value="Unassembled WGS sequence"/>
</dbReference>
<evidence type="ECO:0000256" key="1">
    <source>
        <dbReference type="SAM" id="MobiDB-lite"/>
    </source>
</evidence>
<evidence type="ECO:0000313" key="3">
    <source>
        <dbReference type="Proteomes" id="UP000054564"/>
    </source>
</evidence>
<feature type="region of interest" description="Disordered" evidence="1">
    <location>
        <begin position="163"/>
        <end position="186"/>
    </location>
</feature>
<evidence type="ECO:0000313" key="2">
    <source>
        <dbReference type="EMBL" id="KNF01854.1"/>
    </source>
</evidence>
<reference evidence="3" key="1">
    <citation type="submission" date="2014-03" db="EMBL/GenBank/DDBJ databases">
        <title>The Genome Sequence of Puccinia striiformis f. sp. tritici PST-78.</title>
        <authorList>
            <consortium name="The Broad Institute Genome Sequencing Platform"/>
            <person name="Cuomo C."/>
            <person name="Hulbert S."/>
            <person name="Chen X."/>
            <person name="Walker B."/>
            <person name="Young S.K."/>
            <person name="Zeng Q."/>
            <person name="Gargeya S."/>
            <person name="Fitzgerald M."/>
            <person name="Haas B."/>
            <person name="Abouelleil A."/>
            <person name="Alvarado L."/>
            <person name="Arachchi H.M."/>
            <person name="Berlin A.M."/>
            <person name="Chapman S.B."/>
            <person name="Goldberg J."/>
            <person name="Griggs A."/>
            <person name="Gujja S."/>
            <person name="Hansen M."/>
            <person name="Howarth C."/>
            <person name="Imamovic A."/>
            <person name="Larimer J."/>
            <person name="McCowan C."/>
            <person name="Montmayeur A."/>
            <person name="Murphy C."/>
            <person name="Neiman D."/>
            <person name="Pearson M."/>
            <person name="Priest M."/>
            <person name="Roberts A."/>
            <person name="Saif S."/>
            <person name="Shea T."/>
            <person name="Sisk P."/>
            <person name="Sykes S."/>
            <person name="Wortman J."/>
            <person name="Nusbaum C."/>
            <person name="Birren B."/>
        </authorList>
    </citation>
    <scope>NUCLEOTIDE SEQUENCE [LARGE SCALE GENOMIC DNA]</scope>
    <source>
        <strain evidence="3">race PST-78</strain>
    </source>
</reference>
<name>A0A0L0VRF7_9BASI</name>
<keyword evidence="3" id="KW-1185">Reference proteome</keyword>
<sequence>MAGNCLDKPVGGLIGPARPSSSSTQCMQEALIEALKTHTGVIYVGLDAWQSPNGFDVLGTLIVEKFGLKNKICGIVTDNTSNNQTMIEDIQSLKWPQFKGNPKKPKSHWLKTSDNDPDDPDDADQQIQLLAKDTADSEDEGGADDIASEDALVADLVDHNEIELKDEDISGSSDEEEGDQYSSKSCKETLTRFREISRKLNESPNSKVLFLSRYVMSKVAPGHIISHQM</sequence>
<accession>A0A0L0VRF7</accession>
<dbReference type="AlphaFoldDB" id="A0A0L0VRF7"/>
<proteinExistence type="predicted"/>
<gene>
    <name evidence="2" type="ORF">PSTG_04974</name>
</gene>
<dbReference type="STRING" id="1165861.A0A0L0VRF7"/>
<dbReference type="EMBL" id="AJIL01000027">
    <property type="protein sequence ID" value="KNF01854.1"/>
    <property type="molecule type" value="Genomic_DNA"/>
</dbReference>
<comment type="caution">
    <text evidence="2">The sequence shown here is derived from an EMBL/GenBank/DDBJ whole genome shotgun (WGS) entry which is preliminary data.</text>
</comment>
<dbReference type="OrthoDB" id="2505635at2759"/>
<protein>
    <submittedName>
        <fullName evidence="2">Uncharacterized protein</fullName>
    </submittedName>
</protein>
<feature type="region of interest" description="Disordered" evidence="1">
    <location>
        <begin position="93"/>
        <end position="123"/>
    </location>
</feature>
<organism evidence="2 3">
    <name type="scientific">Puccinia striiformis f. sp. tritici PST-78</name>
    <dbReference type="NCBI Taxonomy" id="1165861"/>
    <lineage>
        <taxon>Eukaryota</taxon>
        <taxon>Fungi</taxon>
        <taxon>Dikarya</taxon>
        <taxon>Basidiomycota</taxon>
        <taxon>Pucciniomycotina</taxon>
        <taxon>Pucciniomycetes</taxon>
        <taxon>Pucciniales</taxon>
        <taxon>Pucciniaceae</taxon>
        <taxon>Puccinia</taxon>
    </lineage>
</organism>